<protein>
    <submittedName>
        <fullName evidence="2">Uncharacterized protein</fullName>
    </submittedName>
</protein>
<dbReference type="Proteomes" id="UP000051952">
    <property type="component" value="Unassembled WGS sequence"/>
</dbReference>
<accession>A0A0S4JNR6</accession>
<gene>
    <name evidence="2" type="ORF">BSAL_29300</name>
</gene>
<organism evidence="2 3">
    <name type="scientific">Bodo saltans</name>
    <name type="common">Flagellated protozoan</name>
    <dbReference type="NCBI Taxonomy" id="75058"/>
    <lineage>
        <taxon>Eukaryota</taxon>
        <taxon>Discoba</taxon>
        <taxon>Euglenozoa</taxon>
        <taxon>Kinetoplastea</taxon>
        <taxon>Metakinetoplastina</taxon>
        <taxon>Eubodonida</taxon>
        <taxon>Bodonidae</taxon>
        <taxon>Bodo</taxon>
    </lineage>
</organism>
<evidence type="ECO:0000313" key="2">
    <source>
        <dbReference type="EMBL" id="CUG90923.1"/>
    </source>
</evidence>
<feature type="compositionally biased region" description="Low complexity" evidence="1">
    <location>
        <begin position="577"/>
        <end position="595"/>
    </location>
</feature>
<feature type="compositionally biased region" description="Polar residues" evidence="1">
    <location>
        <begin position="533"/>
        <end position="542"/>
    </location>
</feature>
<evidence type="ECO:0000256" key="1">
    <source>
        <dbReference type="SAM" id="MobiDB-lite"/>
    </source>
</evidence>
<dbReference type="VEuPathDB" id="TriTrypDB:BSAL_29300"/>
<name>A0A0S4JNR6_BODSA</name>
<feature type="region of interest" description="Disordered" evidence="1">
    <location>
        <begin position="574"/>
        <end position="674"/>
    </location>
</feature>
<dbReference type="AlphaFoldDB" id="A0A0S4JNR6"/>
<reference evidence="3" key="1">
    <citation type="submission" date="2015-09" db="EMBL/GenBank/DDBJ databases">
        <authorList>
            <consortium name="Pathogen Informatics"/>
        </authorList>
    </citation>
    <scope>NUCLEOTIDE SEQUENCE [LARGE SCALE GENOMIC DNA]</scope>
    <source>
        <strain evidence="3">Lake Konstanz</strain>
    </source>
</reference>
<feature type="compositionally biased region" description="Basic and acidic residues" evidence="1">
    <location>
        <begin position="419"/>
        <end position="428"/>
    </location>
</feature>
<proteinExistence type="predicted"/>
<feature type="region of interest" description="Disordered" evidence="1">
    <location>
        <begin position="387"/>
        <end position="432"/>
    </location>
</feature>
<sequence>MHDTLPVVFHDLPGKPIIHITKHSSLASRETPIILRSDQYLPRTTSPTRQPGYNALTSSSSLAGPRDAVWVPPYSVGRLKTELVAAAVAHQQQYCNHARNDSDNNSELSSYTRSHYYFPSLGERFLILHINHRVPGDSEAVSTAARHVQCLIPGAPLSLRVYSVETDITIRCLWLGSHDGAAAAHVTSSSATLIEGISGTLSLSGVRMLLMETLTRNNFRRPLEESGWSLVMAVPGIARNSGMIESFVITDELERLWDVNALRGAMPLCEQSVPPAAEQHSSPNLITTSPHHTRSCASPKVVVTIYLQVYSQHGVVVTHSSAPTRLPVGVSTTAARAKSLSTRNETASSRDDKQQSVVVGRTKKVQIHSSCVPLDPTPHLVGCVSVHEDVPGGGAGDSQADDPPSLMEHGSPRITSQRHHNDGHHGDDDAVPTFLFGTIAPEATTPVLPSQTSAENLQPPEVPSLLSERRAPSIATSPVGGTYDTTKRRTTLPVRRSVYLVSDDDEEDSHASVRKSSSQPLRHHHHDDYATKIRQQTPSSVVVGSPHRAAAASSSHTPTLDALRTSITSMEARALRSPSMTTAATTGASSNAAVTNHTPAIVRHPTSSTSTPPHTSPPSSSGGFSAAVGSVHGFVLSSPMPVDPNMERQRRRHATLSRSPSASYVVGSKQRASQ</sequence>
<keyword evidence="3" id="KW-1185">Reference proteome</keyword>
<feature type="compositionally biased region" description="Low complexity" evidence="1">
    <location>
        <begin position="604"/>
        <end position="621"/>
    </location>
</feature>
<dbReference type="EMBL" id="CYKH01001877">
    <property type="protein sequence ID" value="CUG90923.1"/>
    <property type="molecule type" value="Genomic_DNA"/>
</dbReference>
<evidence type="ECO:0000313" key="3">
    <source>
        <dbReference type="Proteomes" id="UP000051952"/>
    </source>
</evidence>
<feature type="region of interest" description="Disordered" evidence="1">
    <location>
        <begin position="449"/>
        <end position="561"/>
    </location>
</feature>